<dbReference type="InterPro" id="IPR050261">
    <property type="entry name" value="FrsA_esterase"/>
</dbReference>
<keyword evidence="3" id="KW-1185">Reference proteome</keyword>
<evidence type="ECO:0000313" key="3">
    <source>
        <dbReference type="Proteomes" id="UP000324255"/>
    </source>
</evidence>
<sequence length="82" mass="8698">MNAIKDTAEERNGIKSALQAMAANPLTDALRLGAIGFCYGGHCVLELARSGAPLRATVCIHGTLRTLKPAFRGGYQRRDPGS</sequence>
<comment type="caution">
    <text evidence="2">The sequence shown here is derived from an EMBL/GenBank/DDBJ whole genome shotgun (WGS) entry which is preliminary data.</text>
</comment>
<dbReference type="InterPro" id="IPR002925">
    <property type="entry name" value="Dienelactn_hydro"/>
</dbReference>
<dbReference type="EMBL" id="VWVM01000013">
    <property type="protein sequence ID" value="KAA6122321.1"/>
    <property type="molecule type" value="Genomic_DNA"/>
</dbReference>
<evidence type="ECO:0000259" key="1">
    <source>
        <dbReference type="Pfam" id="PF01738"/>
    </source>
</evidence>
<dbReference type="GO" id="GO:0016787">
    <property type="term" value="F:hydrolase activity"/>
    <property type="evidence" value="ECO:0007669"/>
    <property type="project" value="InterPro"/>
</dbReference>
<dbReference type="PANTHER" id="PTHR22946">
    <property type="entry name" value="DIENELACTONE HYDROLASE DOMAIN-CONTAINING PROTEIN-RELATED"/>
    <property type="match status" value="1"/>
</dbReference>
<reference evidence="2 3" key="1">
    <citation type="submission" date="2019-09" db="EMBL/GenBank/DDBJ databases">
        <title>Genomic diversity of phyloplane-associated Pantoea species in Pakistan cotton crop.</title>
        <authorList>
            <person name="Tufail M.R."/>
            <person name="Cook D.R."/>
        </authorList>
    </citation>
    <scope>NUCLEOTIDE SEQUENCE [LARGE SCALE GENOMIC DNA]</scope>
    <source>
        <strain evidence="2 3">B_8</strain>
    </source>
</reference>
<dbReference type="PANTHER" id="PTHR22946:SF0">
    <property type="entry name" value="DIENELACTONE HYDROLASE DOMAIN-CONTAINING PROTEIN"/>
    <property type="match status" value="1"/>
</dbReference>
<organism evidence="2 3">
    <name type="scientific">Candidatus Pantoea gossypiicola</name>
    <dbReference type="NCBI Taxonomy" id="2608008"/>
    <lineage>
        <taxon>Bacteria</taxon>
        <taxon>Pseudomonadati</taxon>
        <taxon>Pseudomonadota</taxon>
        <taxon>Gammaproteobacteria</taxon>
        <taxon>Enterobacterales</taxon>
        <taxon>Erwiniaceae</taxon>
        <taxon>Pantoea</taxon>
    </lineage>
</organism>
<feature type="domain" description="Dienelactone hydrolase" evidence="1">
    <location>
        <begin position="10"/>
        <end position="63"/>
    </location>
</feature>
<evidence type="ECO:0000313" key="2">
    <source>
        <dbReference type="EMBL" id="KAA6122321.1"/>
    </source>
</evidence>
<gene>
    <name evidence="2" type="ORF">F3I20_16820</name>
</gene>
<dbReference type="InterPro" id="IPR029058">
    <property type="entry name" value="AB_hydrolase_fold"/>
</dbReference>
<dbReference type="AlphaFoldDB" id="A0AB34CFK5"/>
<dbReference type="Gene3D" id="3.40.50.1820">
    <property type="entry name" value="alpha/beta hydrolase"/>
    <property type="match status" value="1"/>
</dbReference>
<proteinExistence type="predicted"/>
<name>A0AB34CFK5_9GAMM</name>
<accession>A0AB34CFK5</accession>
<protein>
    <recommendedName>
        <fullName evidence="1">Dienelactone hydrolase domain-containing protein</fullName>
    </recommendedName>
</protein>
<dbReference type="Proteomes" id="UP000324255">
    <property type="component" value="Unassembled WGS sequence"/>
</dbReference>
<dbReference type="SUPFAM" id="SSF53474">
    <property type="entry name" value="alpha/beta-Hydrolases"/>
    <property type="match status" value="1"/>
</dbReference>
<dbReference type="RefSeq" id="WP_150014321.1">
    <property type="nucleotide sequence ID" value="NZ_VWVM01000013.1"/>
</dbReference>
<dbReference type="Pfam" id="PF01738">
    <property type="entry name" value="DLH"/>
    <property type="match status" value="1"/>
</dbReference>